<evidence type="ECO:0000256" key="3">
    <source>
        <dbReference type="ARBA" id="ARBA00022692"/>
    </source>
</evidence>
<dbReference type="Pfam" id="PF00005">
    <property type="entry name" value="ABC_tran"/>
    <property type="match status" value="1"/>
</dbReference>
<dbReference type="PROSITE" id="PS00211">
    <property type="entry name" value="ABC_TRANSPORTER_1"/>
    <property type="match status" value="1"/>
</dbReference>
<dbReference type="InterPro" id="IPR011527">
    <property type="entry name" value="ABC1_TM_dom"/>
</dbReference>
<proteinExistence type="predicted"/>
<feature type="transmembrane region" description="Helical" evidence="9">
    <location>
        <begin position="97"/>
        <end position="122"/>
    </location>
</feature>
<dbReference type="GO" id="GO:0005524">
    <property type="term" value="F:ATP binding"/>
    <property type="evidence" value="ECO:0007669"/>
    <property type="project" value="UniProtKB-KW"/>
</dbReference>
<evidence type="ECO:0000256" key="4">
    <source>
        <dbReference type="ARBA" id="ARBA00022741"/>
    </source>
</evidence>
<dbReference type="AlphaFoldDB" id="A0A1H9MN87"/>
<feature type="region of interest" description="Disordered" evidence="8">
    <location>
        <begin position="1"/>
        <end position="26"/>
    </location>
</feature>
<dbReference type="InterPro" id="IPR003439">
    <property type="entry name" value="ABC_transporter-like_ATP-bd"/>
</dbReference>
<dbReference type="GO" id="GO:0016887">
    <property type="term" value="F:ATP hydrolysis activity"/>
    <property type="evidence" value="ECO:0007669"/>
    <property type="project" value="InterPro"/>
</dbReference>
<dbReference type="Gene3D" id="1.20.1560.10">
    <property type="entry name" value="ABC transporter type 1, transmembrane domain"/>
    <property type="match status" value="1"/>
</dbReference>
<keyword evidence="4" id="KW-0547">Nucleotide-binding</keyword>
<accession>A0A1H9MN87</accession>
<sequence>MAEEKVREVKGPGPRGQRGMPKPKIKNPGKLLKRLMGYVFKFYGFQMILVGVCIVVSVLANIQGTLFTKTLIDGYIDPLIKTVREGGEPDFGPLGFAILRVAFFYAVGIASTYIQSLTMVFISQGTLKNLRTALFEHMESLPIKYFDTNAHGDIMSIYTNDIDTLRQMISQSIPQLLNSAITIVSVFISMVVLNVPLTILTIIMVALMLFASGAAAAASGRNFVKQQKNIGKLNGYIEEMMNGEKVVKVFCHEEKTIEDFDKYNEELFESAYKANAFSSILGPINAQLGNISYVLCALLGGALALTTSSSKGVAVAFFLALVNLFGTLSVGSLASFLTFNKSFSMPINQVSMQFNSIIMALAGAERVFRLLDEKPEMDEGYVTLVNVENKDGKIVEVDHHTGSWAWKHFHKAEGTTDYKPLLGDVTFNDVDFGYTDEKMVLHNVVLHAKPGQKIALVGSTGAGKTTITNLINRFYDIQDGKIRYDNININKISKKDLRRSLGIVLQDTHLFTGTVAENIRYGKLDATDEEVYAAARLANADGFIRRLPDGYDTMLTGDGANLSQGQRQLLAIARAAIADPPVLILDEATSSIDTRTEKIVQDGMDKLMANRTTFVIAHRLSTIKNSDCILVMEQGRIIERGNHEELLEKKGRYYQLYTGNKAVTA</sequence>
<evidence type="ECO:0000313" key="13">
    <source>
        <dbReference type="Proteomes" id="UP000182584"/>
    </source>
</evidence>
<dbReference type="GO" id="GO:0005886">
    <property type="term" value="C:plasma membrane"/>
    <property type="evidence" value="ECO:0007669"/>
    <property type="project" value="UniProtKB-SubCell"/>
</dbReference>
<gene>
    <name evidence="12" type="ORF">SAMN04487884_103166</name>
</gene>
<dbReference type="Pfam" id="PF00664">
    <property type="entry name" value="ABC_membrane"/>
    <property type="match status" value="1"/>
</dbReference>
<evidence type="ECO:0000259" key="10">
    <source>
        <dbReference type="PROSITE" id="PS50893"/>
    </source>
</evidence>
<dbReference type="SMART" id="SM00382">
    <property type="entry name" value="AAA"/>
    <property type="match status" value="1"/>
</dbReference>
<evidence type="ECO:0000256" key="5">
    <source>
        <dbReference type="ARBA" id="ARBA00022840"/>
    </source>
</evidence>
<dbReference type="InterPro" id="IPR003593">
    <property type="entry name" value="AAA+_ATPase"/>
</dbReference>
<dbReference type="InterPro" id="IPR027417">
    <property type="entry name" value="P-loop_NTPase"/>
</dbReference>
<dbReference type="PANTHER" id="PTHR24221">
    <property type="entry name" value="ATP-BINDING CASSETTE SUB-FAMILY B"/>
    <property type="match status" value="1"/>
</dbReference>
<dbReference type="InterPro" id="IPR039421">
    <property type="entry name" value="Type_1_exporter"/>
</dbReference>
<dbReference type="EMBL" id="FOGJ01000003">
    <property type="protein sequence ID" value="SER24927.1"/>
    <property type="molecule type" value="Genomic_DNA"/>
</dbReference>
<evidence type="ECO:0000256" key="6">
    <source>
        <dbReference type="ARBA" id="ARBA00022989"/>
    </source>
</evidence>
<keyword evidence="5 12" id="KW-0067">ATP-binding</keyword>
<dbReference type="FunFam" id="3.40.50.300:FF:000287">
    <property type="entry name" value="Multidrug ABC transporter ATP-binding protein"/>
    <property type="match status" value="1"/>
</dbReference>
<reference evidence="12 13" key="1">
    <citation type="submission" date="2016-10" db="EMBL/GenBank/DDBJ databases">
        <authorList>
            <person name="de Groot N.N."/>
        </authorList>
    </citation>
    <scope>NUCLEOTIDE SEQUENCE [LARGE SCALE GENOMIC DNA]</scope>
    <source>
        <strain evidence="12 13">AR40</strain>
    </source>
</reference>
<dbReference type="RefSeq" id="WP_074754381.1">
    <property type="nucleotide sequence ID" value="NZ_FOGJ01000003.1"/>
</dbReference>
<evidence type="ECO:0000256" key="1">
    <source>
        <dbReference type="ARBA" id="ARBA00004651"/>
    </source>
</evidence>
<name>A0A1H9MN87_BUTFI</name>
<evidence type="ECO:0000259" key="11">
    <source>
        <dbReference type="PROSITE" id="PS50929"/>
    </source>
</evidence>
<feature type="transmembrane region" description="Helical" evidence="9">
    <location>
        <begin position="313"/>
        <end position="339"/>
    </location>
</feature>
<dbReference type="PROSITE" id="PS50929">
    <property type="entry name" value="ABC_TM1F"/>
    <property type="match status" value="1"/>
</dbReference>
<comment type="subcellular location">
    <subcellularLocation>
        <location evidence="1">Cell membrane</location>
        <topology evidence="1">Multi-pass membrane protein</topology>
    </subcellularLocation>
</comment>
<evidence type="ECO:0000256" key="8">
    <source>
        <dbReference type="SAM" id="MobiDB-lite"/>
    </source>
</evidence>
<dbReference type="InterPro" id="IPR036640">
    <property type="entry name" value="ABC1_TM_sf"/>
</dbReference>
<protein>
    <submittedName>
        <fullName evidence="12">ATP-binding cassette, subfamily B</fullName>
    </submittedName>
</protein>
<feature type="transmembrane region" description="Helical" evidence="9">
    <location>
        <begin position="199"/>
        <end position="218"/>
    </location>
</feature>
<feature type="compositionally biased region" description="Basic and acidic residues" evidence="8">
    <location>
        <begin position="1"/>
        <end position="10"/>
    </location>
</feature>
<dbReference type="Gene3D" id="3.40.50.300">
    <property type="entry name" value="P-loop containing nucleotide triphosphate hydrolases"/>
    <property type="match status" value="1"/>
</dbReference>
<dbReference type="PROSITE" id="PS50893">
    <property type="entry name" value="ABC_TRANSPORTER_2"/>
    <property type="match status" value="1"/>
</dbReference>
<keyword evidence="3 9" id="KW-0812">Transmembrane</keyword>
<evidence type="ECO:0000313" key="12">
    <source>
        <dbReference type="EMBL" id="SER24927.1"/>
    </source>
</evidence>
<dbReference type="OrthoDB" id="9762778at2"/>
<dbReference type="SUPFAM" id="SSF52540">
    <property type="entry name" value="P-loop containing nucleoside triphosphate hydrolases"/>
    <property type="match status" value="1"/>
</dbReference>
<keyword evidence="6 9" id="KW-1133">Transmembrane helix</keyword>
<dbReference type="GO" id="GO:0140359">
    <property type="term" value="F:ABC-type transporter activity"/>
    <property type="evidence" value="ECO:0007669"/>
    <property type="project" value="InterPro"/>
</dbReference>
<dbReference type="eggNOG" id="COG1132">
    <property type="taxonomic scope" value="Bacteria"/>
</dbReference>
<keyword evidence="2" id="KW-0813">Transport</keyword>
<feature type="transmembrane region" description="Helical" evidence="9">
    <location>
        <begin position="176"/>
        <end position="193"/>
    </location>
</feature>
<evidence type="ECO:0000256" key="9">
    <source>
        <dbReference type="SAM" id="Phobius"/>
    </source>
</evidence>
<evidence type="ECO:0000256" key="7">
    <source>
        <dbReference type="ARBA" id="ARBA00023136"/>
    </source>
</evidence>
<feature type="domain" description="ABC transporter" evidence="10">
    <location>
        <begin position="425"/>
        <end position="659"/>
    </location>
</feature>
<dbReference type="CDD" id="cd18547">
    <property type="entry name" value="ABC_6TM_Tm288_like"/>
    <property type="match status" value="1"/>
</dbReference>
<feature type="domain" description="ABC transmembrane type-1" evidence="11">
    <location>
        <begin position="48"/>
        <end position="359"/>
    </location>
</feature>
<feature type="transmembrane region" description="Helical" evidence="9">
    <location>
        <begin position="42"/>
        <end position="62"/>
    </location>
</feature>
<dbReference type="SUPFAM" id="SSF90123">
    <property type="entry name" value="ABC transporter transmembrane region"/>
    <property type="match status" value="1"/>
</dbReference>
<organism evidence="12 13">
    <name type="scientific">Butyrivibrio fibrisolvens</name>
    <dbReference type="NCBI Taxonomy" id="831"/>
    <lineage>
        <taxon>Bacteria</taxon>
        <taxon>Bacillati</taxon>
        <taxon>Bacillota</taxon>
        <taxon>Clostridia</taxon>
        <taxon>Lachnospirales</taxon>
        <taxon>Lachnospiraceae</taxon>
        <taxon>Butyrivibrio</taxon>
    </lineage>
</organism>
<dbReference type="InterPro" id="IPR017871">
    <property type="entry name" value="ABC_transporter-like_CS"/>
</dbReference>
<dbReference type="PANTHER" id="PTHR24221:SF499">
    <property type="entry name" value="FATTY ACID ABC TRANSPORTER ATP-BINDING_PERMEASE PROTEIN"/>
    <property type="match status" value="1"/>
</dbReference>
<keyword evidence="7 9" id="KW-0472">Membrane</keyword>
<dbReference type="Proteomes" id="UP000182584">
    <property type="component" value="Unassembled WGS sequence"/>
</dbReference>
<evidence type="ECO:0000256" key="2">
    <source>
        <dbReference type="ARBA" id="ARBA00022448"/>
    </source>
</evidence>